<dbReference type="InterPro" id="IPR006869">
    <property type="entry name" value="DUF547"/>
</dbReference>
<evidence type="ECO:0000313" key="5">
    <source>
        <dbReference type="Proteomes" id="UP000613582"/>
    </source>
</evidence>
<proteinExistence type="predicted"/>
<dbReference type="Proteomes" id="UP000613582">
    <property type="component" value="Unassembled WGS sequence"/>
</dbReference>
<reference evidence="4" key="2">
    <citation type="submission" date="2020-09" db="EMBL/GenBank/DDBJ databases">
        <authorList>
            <person name="Sun Q."/>
            <person name="Zhou Y."/>
        </authorList>
    </citation>
    <scope>NUCLEOTIDE SEQUENCE</scope>
    <source>
        <strain evidence="4">CGMCC 1.12921</strain>
    </source>
</reference>
<keyword evidence="5" id="KW-1185">Reference proteome</keyword>
<feature type="region of interest" description="Disordered" evidence="1">
    <location>
        <begin position="74"/>
        <end position="94"/>
    </location>
</feature>
<dbReference type="EMBL" id="BMGH01000001">
    <property type="protein sequence ID" value="GGD05213.1"/>
    <property type="molecule type" value="Genomic_DNA"/>
</dbReference>
<protein>
    <recommendedName>
        <fullName evidence="3">DUF547 domain-containing protein</fullName>
    </recommendedName>
</protein>
<feature type="chain" id="PRO_5035192924" description="DUF547 domain-containing protein" evidence="2">
    <location>
        <begin position="24"/>
        <end position="386"/>
    </location>
</feature>
<accession>A0A8J2Y7R4</accession>
<feature type="signal peptide" evidence="2">
    <location>
        <begin position="1"/>
        <end position="23"/>
    </location>
</feature>
<organism evidence="4 5">
    <name type="scientific">Aquisalinus flavus</name>
    <dbReference type="NCBI Taxonomy" id="1526572"/>
    <lineage>
        <taxon>Bacteria</taxon>
        <taxon>Pseudomonadati</taxon>
        <taxon>Pseudomonadota</taxon>
        <taxon>Alphaproteobacteria</taxon>
        <taxon>Parvularculales</taxon>
        <taxon>Parvularculaceae</taxon>
        <taxon>Aquisalinus</taxon>
    </lineage>
</organism>
<evidence type="ECO:0000313" key="4">
    <source>
        <dbReference type="EMBL" id="GGD05213.1"/>
    </source>
</evidence>
<feature type="domain" description="DUF547" evidence="3">
    <location>
        <begin position="133"/>
        <end position="245"/>
    </location>
</feature>
<gene>
    <name evidence="4" type="ORF">GCM10011342_12670</name>
</gene>
<dbReference type="Pfam" id="PF04784">
    <property type="entry name" value="DUF547"/>
    <property type="match status" value="1"/>
</dbReference>
<dbReference type="AlphaFoldDB" id="A0A8J2Y7R4"/>
<evidence type="ECO:0000256" key="2">
    <source>
        <dbReference type="SAM" id="SignalP"/>
    </source>
</evidence>
<comment type="caution">
    <text evidence="4">The sequence shown here is derived from an EMBL/GenBank/DDBJ whole genome shotgun (WGS) entry which is preliminary data.</text>
</comment>
<evidence type="ECO:0000259" key="3">
    <source>
        <dbReference type="Pfam" id="PF04784"/>
    </source>
</evidence>
<name>A0A8J2Y7R4_9PROT</name>
<reference evidence="4" key="1">
    <citation type="journal article" date="2014" name="Int. J. Syst. Evol. Microbiol.">
        <title>Complete genome sequence of Corynebacterium casei LMG S-19264T (=DSM 44701T), isolated from a smear-ripened cheese.</title>
        <authorList>
            <consortium name="US DOE Joint Genome Institute (JGI-PGF)"/>
            <person name="Walter F."/>
            <person name="Albersmeier A."/>
            <person name="Kalinowski J."/>
            <person name="Ruckert C."/>
        </authorList>
    </citation>
    <scope>NUCLEOTIDE SEQUENCE</scope>
    <source>
        <strain evidence="4">CGMCC 1.12921</strain>
    </source>
</reference>
<keyword evidence="2" id="KW-0732">Signal</keyword>
<sequence length="386" mass="43421">MYQSVWDIMITRLFAIVSMLAVAACATTETATRAEREPALTQFAPAPSVNTRLDYEVWDELLSGMVFSFGQSLRTRAGSPPPKTGSNLTPGHDSPYRLEGNRVVFSLFTDEYKALIVEYRIALEDIGNEIDIATLSRNEQLAYWLNLHNALMIETIAVNYPVKQPHRLLFGDPGVLLDDADLVTIQGVPLSLRDIRERIVYPHWDDPLVIYGFFRGNIGGPSIRREAYSSSNLSANLRFNATEFVNSLRGVSERTNTIDVSQIYYEAAPWYFPDFETDVKAHIARYATADVSEILENDRPLRKGVYEYDIADLAGGVEGGSSYYVVDALSGQEDINIDVPQTVTRLLKEFENKIETANRRRLFEGRPRGTVTIIDGDEQQDTTEID</sequence>
<evidence type="ECO:0000256" key="1">
    <source>
        <dbReference type="SAM" id="MobiDB-lite"/>
    </source>
</evidence>